<dbReference type="RefSeq" id="WP_169240932.1">
    <property type="nucleotide sequence ID" value="NZ_JAAIIG010000004.1"/>
</dbReference>
<name>A0A7Y0HWY8_9BIFI</name>
<evidence type="ECO:0000313" key="2">
    <source>
        <dbReference type="Proteomes" id="UP000543419"/>
    </source>
</evidence>
<protein>
    <submittedName>
        <fullName evidence="1">Uncharacterized protein</fullName>
    </submittedName>
</protein>
<keyword evidence="2" id="KW-1185">Reference proteome</keyword>
<dbReference type="Proteomes" id="UP000543419">
    <property type="component" value="Unassembled WGS sequence"/>
</dbReference>
<organism evidence="1 2">
    <name type="scientific">Bifidobacterium olomucense</name>
    <dbReference type="NCBI Taxonomy" id="2675324"/>
    <lineage>
        <taxon>Bacteria</taxon>
        <taxon>Bacillati</taxon>
        <taxon>Actinomycetota</taxon>
        <taxon>Actinomycetes</taxon>
        <taxon>Bifidobacteriales</taxon>
        <taxon>Bifidobacteriaceae</taxon>
        <taxon>Bifidobacterium</taxon>
    </lineage>
</organism>
<evidence type="ECO:0000313" key="1">
    <source>
        <dbReference type="EMBL" id="NMM98163.1"/>
    </source>
</evidence>
<gene>
    <name evidence="1" type="ORF">G1C97_1112</name>
</gene>
<comment type="caution">
    <text evidence="1">The sequence shown here is derived from an EMBL/GenBank/DDBJ whole genome shotgun (WGS) entry which is preliminary data.</text>
</comment>
<proteinExistence type="predicted"/>
<reference evidence="1 2" key="1">
    <citation type="submission" date="2020-02" db="EMBL/GenBank/DDBJ databases">
        <title>Characterization of phylogenetic diversity of novel bifidobacterial species isolated in Czech ZOOs.</title>
        <authorList>
            <person name="Lugli G.A."/>
            <person name="Vera N.B."/>
            <person name="Ventura M."/>
        </authorList>
    </citation>
    <scope>NUCLEOTIDE SEQUENCE [LARGE SCALE GENOMIC DNA]</scope>
    <source>
        <strain evidence="1 2">DSM 109959</strain>
    </source>
</reference>
<accession>A0A7Y0HWY8</accession>
<dbReference type="EMBL" id="JAAIIG010000004">
    <property type="protein sequence ID" value="NMM98163.1"/>
    <property type="molecule type" value="Genomic_DNA"/>
</dbReference>
<sequence length="404" mass="44442">MSWRAYICDTMTGQLVAPVDIPSFGWSVSVSDSTLATTKDKGTGEYEATGLTLPWASVPGATASDKANLLTQDKRAICLMWKTSTDPMDIGTPILFGSISPRTDGWLDTSFTLNSMLDLLDSRYCVREKAYGAGRNGTSTDEIKYRGMSLRGIASEVGWLCTMGKPGGILPIDWQYRGEKGPHERTYNAFDIQNLSCKQIFTKLSNVIGGPDMQLRPYLADSQHVRLRFEAASDGDVYLGQRQVHRLHCRRYGGDLEDVTVDHVGPVQRVYGSGAGTDKAQLTCLAEDLTLCETDDPWPLREMTYSDTDTDKLDLLESHARAVLNANKTPLMQLKGSIDANDTDATGMPLHPLGSFWPGEIVEVALDGFPGLPDGVYRTRLMQMSGDETSKVSLTFDVMEDPIR</sequence>
<dbReference type="AlphaFoldDB" id="A0A7Y0HWY8"/>